<dbReference type="InterPro" id="IPR029030">
    <property type="entry name" value="Caspase-like_dom_sf"/>
</dbReference>
<feature type="region of interest" description="Disordered" evidence="1">
    <location>
        <begin position="651"/>
        <end position="691"/>
    </location>
</feature>
<dbReference type="InterPro" id="IPR011600">
    <property type="entry name" value="Pept_C14_caspase"/>
</dbReference>
<dbReference type="Pfam" id="PF24096">
    <property type="entry name" value="DUF7379"/>
    <property type="match status" value="1"/>
</dbReference>
<dbReference type="GO" id="GO:0004197">
    <property type="term" value="F:cysteine-type endopeptidase activity"/>
    <property type="evidence" value="ECO:0007669"/>
    <property type="project" value="InterPro"/>
</dbReference>
<reference evidence="4" key="2">
    <citation type="submission" date="2024-06" db="EMBL/GenBank/DDBJ databases">
        <authorList>
            <person name="Plum-Jensen L.E."/>
            <person name="Schramm A."/>
            <person name="Marshall I.P.G."/>
        </authorList>
    </citation>
    <scope>NUCLEOTIDE SEQUENCE</scope>
    <source>
        <strain evidence="4">Rat1</strain>
    </source>
</reference>
<evidence type="ECO:0000313" key="4">
    <source>
        <dbReference type="EMBL" id="XCN72651.1"/>
    </source>
</evidence>
<sequence>MGKIYALSVGINDYSPAVGKLRGCLNDVEAVTSHVKDMFKDRLYLETLTDSDATRENIIKLFRSHLGKAGADDVVLFHYSGHGARCKAAKEFKRFYPDGWDEGLVCYDSRETGGFDLADKELAVLLAEVASNSPHIAVLLDCCHSGSATRDTQKRADDFLHPRPRFTHEIYDKRPLDSYLDAHYSKLLEQGESLVLPASQHILLAACERVQKAWEGQNHQGVFTQTLLEALAESGPDITYADLFMRVRTVVRRHADNQTPQFETYQRFNAYSGFLGSAATTGTRSYNVYLKDDAWKAECGALHGLPSDSDKMVEFALYRGKELIGYAETVQVGPQESVVELLDVAEVNPEEQLQARITSLPVPPLLIGLSGDEKGVKIVLDCFSSMDNRTFGFVFSTDLTVEYSYTLVAENDKLLLREGKNGRLLQGAEGYTFIAAEILFSILQRIVTWNRAVNLQNNSTRMDKNAVQFELVECLENGTEVLFSEDKITFDIVRDEDDWRIITFKLRIDNRTRQPLHFALAYFSNDFGIQILYNERIERSDETFDIIIDDSAIFRFSLDEKDGDQATHIFKLIVSTERIDDFLLFQEGIEIGKVFYFTKAVTFGKPKPQKKIHQNEWFTKTICVNLVRQLSQVSTKDFIVVDQKVPVSSGQSVQPAAGRGVMRDGSRIAQPETPPARTTRSAGFSSAGNFKPQKITIKGHPSLTADVSLAGVQPGSRSAGGDSDFCRALERQGLELLNFSRGGKTRGGAESILELSDIKGDEVLAKDPLKIELDFGLAKEEYILPLTFDGEHILLAGEPEKDADGKTLIHIDHIPEGIPDHRRSVGKALKLYFFKTYLKKDNVNLLRWVEFGKDGSVIRHKEGVADKVAVAQNIILLVHGIIGDTENIAQGMTQAQDGEGVSLDKKFDLVLTYDYENLNTNIEDTARKLKEQLREVGLHAEDDKRLTLLVHSMGGLVSRWFIEQEGGNAVVDHLVMCGTPNVGSPFGKVDAARKLTGVLTTWAMNCFAAFAPFGAGLLTVLGRSKKVTPTLEQMNPSSEFIQKLNSGDDPGIPYTILAGDIRRYDDGHDKLMEKLVAKVGKGGLFDTLYHDAGHDIAVALASIQGVTDARQPVPVKQVVDCHHMNYFVSEAGLRALGKVEW</sequence>
<dbReference type="InterPro" id="IPR050452">
    <property type="entry name" value="Metacaspase"/>
</dbReference>
<dbReference type="GO" id="GO:0006508">
    <property type="term" value="P:proteolysis"/>
    <property type="evidence" value="ECO:0007669"/>
    <property type="project" value="InterPro"/>
</dbReference>
<feature type="domain" description="Peptidase C14 caspase" evidence="2">
    <location>
        <begin position="5"/>
        <end position="264"/>
    </location>
</feature>
<feature type="compositionally biased region" description="Polar residues" evidence="1">
    <location>
        <begin position="676"/>
        <end position="688"/>
    </location>
</feature>
<dbReference type="InterPro" id="IPR055803">
    <property type="entry name" value="DUF7379"/>
</dbReference>
<dbReference type="KEGG" id="eaj:Q3M24_20530"/>
<dbReference type="SUPFAM" id="SSF53474">
    <property type="entry name" value="alpha/beta-Hydrolases"/>
    <property type="match status" value="1"/>
</dbReference>
<feature type="domain" description="DUF7379" evidence="3">
    <location>
        <begin position="875"/>
        <end position="1045"/>
    </location>
</feature>
<dbReference type="GO" id="GO:0005737">
    <property type="term" value="C:cytoplasm"/>
    <property type="evidence" value="ECO:0007669"/>
    <property type="project" value="TreeGrafter"/>
</dbReference>
<dbReference type="Gene3D" id="3.40.50.1820">
    <property type="entry name" value="alpha/beta hydrolase"/>
    <property type="match status" value="1"/>
</dbReference>
<dbReference type="Pfam" id="PF00656">
    <property type="entry name" value="Peptidase_C14"/>
    <property type="match status" value="1"/>
</dbReference>
<organism evidence="4">
    <name type="scientific">Candidatus Electrothrix aestuarii</name>
    <dbReference type="NCBI Taxonomy" id="3062594"/>
    <lineage>
        <taxon>Bacteria</taxon>
        <taxon>Pseudomonadati</taxon>
        <taxon>Thermodesulfobacteriota</taxon>
        <taxon>Desulfobulbia</taxon>
        <taxon>Desulfobulbales</taxon>
        <taxon>Desulfobulbaceae</taxon>
        <taxon>Candidatus Electrothrix</taxon>
    </lineage>
</organism>
<evidence type="ECO:0000259" key="3">
    <source>
        <dbReference type="Pfam" id="PF24096"/>
    </source>
</evidence>
<protein>
    <submittedName>
        <fullName evidence="4">Caspase family protein</fullName>
    </submittedName>
</protein>
<dbReference type="EMBL" id="CP159373">
    <property type="protein sequence ID" value="XCN72651.1"/>
    <property type="molecule type" value="Genomic_DNA"/>
</dbReference>
<gene>
    <name evidence="4" type="ORF">Q3M24_20530</name>
</gene>
<name>A0AAU8LTP8_9BACT</name>
<dbReference type="AlphaFoldDB" id="A0AAU8LTP8"/>
<dbReference type="PANTHER" id="PTHR48104:SF30">
    <property type="entry name" value="METACASPASE-1"/>
    <property type="match status" value="1"/>
</dbReference>
<evidence type="ECO:0000256" key="1">
    <source>
        <dbReference type="SAM" id="MobiDB-lite"/>
    </source>
</evidence>
<reference evidence="4" key="1">
    <citation type="journal article" date="2024" name="Syst. Appl. Microbiol.">
        <title>First single-strain enrichments of Electrothrix cable bacteria, description of E. aestuarii sp. nov. and E. rattekaaiensis sp. nov., and proposal of a cable bacteria taxonomy following the rules of the SeqCode.</title>
        <authorList>
            <person name="Plum-Jensen L.E."/>
            <person name="Schramm A."/>
            <person name="Marshall I.P.G."/>
        </authorList>
    </citation>
    <scope>NUCLEOTIDE SEQUENCE</scope>
    <source>
        <strain evidence="4">Rat1</strain>
    </source>
</reference>
<dbReference type="SUPFAM" id="SSF52129">
    <property type="entry name" value="Caspase-like"/>
    <property type="match status" value="1"/>
</dbReference>
<dbReference type="InterPro" id="IPR029058">
    <property type="entry name" value="AB_hydrolase_fold"/>
</dbReference>
<evidence type="ECO:0000259" key="2">
    <source>
        <dbReference type="Pfam" id="PF00656"/>
    </source>
</evidence>
<dbReference type="Gene3D" id="3.40.50.1460">
    <property type="match status" value="1"/>
</dbReference>
<accession>A0AAU8LTP8</accession>
<dbReference type="PANTHER" id="PTHR48104">
    <property type="entry name" value="METACASPASE-4"/>
    <property type="match status" value="1"/>
</dbReference>
<proteinExistence type="predicted"/>